<accession>A0A9E6UM99</accession>
<dbReference type="InterPro" id="IPR007527">
    <property type="entry name" value="Znf_SWIM"/>
</dbReference>
<keyword evidence="4" id="KW-1185">Reference proteome</keyword>
<reference evidence="3" key="1">
    <citation type="submission" date="2021-08" db="EMBL/GenBank/DDBJ databases">
        <authorList>
            <person name="Zhang H."/>
            <person name="Xu M."/>
            <person name="Yu Z."/>
            <person name="Yang L."/>
            <person name="Cai Y."/>
        </authorList>
    </citation>
    <scope>NUCLEOTIDE SEQUENCE</scope>
    <source>
        <strain evidence="3">CHL1</strain>
    </source>
</reference>
<dbReference type="Proteomes" id="UP000825701">
    <property type="component" value="Chromosome"/>
</dbReference>
<feature type="domain" description="SWIM-type" evidence="2">
    <location>
        <begin position="500"/>
        <end position="541"/>
    </location>
</feature>
<dbReference type="GO" id="GO:0008270">
    <property type="term" value="F:zinc ion binding"/>
    <property type="evidence" value="ECO:0007669"/>
    <property type="project" value="UniProtKB-KW"/>
</dbReference>
<dbReference type="AlphaFoldDB" id="A0A9E6UM99"/>
<evidence type="ECO:0000259" key="2">
    <source>
        <dbReference type="PROSITE" id="PS50966"/>
    </source>
</evidence>
<keyword evidence="1" id="KW-0862">Zinc</keyword>
<sequence length="557" mass="63395">MNFVHRYFGATSASSDALSTALAFAPDLLREPTYFVGKVRRHLPFREAISALHHVVVSDLRFKPKDRTAYFAWLKDHEEQLLAEAVAERGAVRERIDALRVEFADIHKLSSEIMRPFYGAQKRYFDWLYQNNRDAWFVLDPVITVHPDEVFFECFSLDESTYGRLSCDHDVFERVEEMACGTTNIDYSHALYDEFQKIRSYRDTSLTIEPSGFEVQTAGEANFREEKIDLPDSWMRGFLQVSSAMAQPAHVVDLAPVDMHAILSRLAAKRERHGPRSLRFLLEPDKPVEVLIEPWNDRLTFRRSIYKGSEPAEIRIWGRRRLAILERALPLAKSVRLHLLGSGLPSFAVVDYGGLRFTLGLSGWTANDWSRAGQFDLLAPRTEVDETTAQKVFDALKGQHFATVPELAFETGLDRSIVAGALGLYVQAGRAMYDLDKGVYRLRELVRDPLKPGALRFSSEQEEKADRFVAARLVTIGSVDTREGKRVSGEVMDDGKTHHPRLVIDADDRLSTAACDCWFYGHNKLMRGPCEHMLALRRLYHLEVEGKPRAFRAEGVA</sequence>
<evidence type="ECO:0000313" key="4">
    <source>
        <dbReference type="Proteomes" id="UP000825701"/>
    </source>
</evidence>
<dbReference type="KEGG" id="cmet:K6K41_19010"/>
<evidence type="ECO:0000313" key="3">
    <source>
        <dbReference type="EMBL" id="QZN98968.1"/>
    </source>
</evidence>
<gene>
    <name evidence="3" type="ORF">K6K41_19010</name>
</gene>
<evidence type="ECO:0000256" key="1">
    <source>
        <dbReference type="PROSITE-ProRule" id="PRU00325"/>
    </source>
</evidence>
<organism evidence="3 4">
    <name type="scientific">Chenggangzhangella methanolivorans</name>
    <dbReference type="NCBI Taxonomy" id="1437009"/>
    <lineage>
        <taxon>Bacteria</taxon>
        <taxon>Pseudomonadati</taxon>
        <taxon>Pseudomonadota</taxon>
        <taxon>Alphaproteobacteria</taxon>
        <taxon>Hyphomicrobiales</taxon>
        <taxon>Methylopilaceae</taxon>
        <taxon>Chenggangzhangella</taxon>
    </lineage>
</organism>
<keyword evidence="1" id="KW-0479">Metal-binding</keyword>
<name>A0A9E6UM99_9HYPH</name>
<keyword evidence="1" id="KW-0863">Zinc-finger</keyword>
<protein>
    <submittedName>
        <fullName evidence="3">SWIM zinc finger family protein</fullName>
    </submittedName>
</protein>
<dbReference type="RefSeq" id="WP_261401967.1">
    <property type="nucleotide sequence ID" value="NZ_CP081869.1"/>
</dbReference>
<dbReference type="EMBL" id="CP081869">
    <property type="protein sequence ID" value="QZN98968.1"/>
    <property type="molecule type" value="Genomic_DNA"/>
</dbReference>
<dbReference type="PROSITE" id="PS50966">
    <property type="entry name" value="ZF_SWIM"/>
    <property type="match status" value="1"/>
</dbReference>
<proteinExistence type="predicted"/>